<comment type="similarity">
    <text evidence="2 12">Belongs to the RNA methyltransferase RsmE family.</text>
</comment>
<keyword evidence="8 12" id="KW-0808">Transferase</keyword>
<comment type="caution">
    <text evidence="15">The sequence shown here is derived from an EMBL/GenBank/DDBJ whole genome shotgun (WGS) entry which is preliminary data.</text>
</comment>
<dbReference type="PANTHER" id="PTHR30027">
    <property type="entry name" value="RIBOSOMAL RNA SMALL SUBUNIT METHYLTRANSFERASE E"/>
    <property type="match status" value="1"/>
</dbReference>
<dbReference type="SUPFAM" id="SSF88697">
    <property type="entry name" value="PUA domain-like"/>
    <property type="match status" value="1"/>
</dbReference>
<evidence type="ECO:0000256" key="3">
    <source>
        <dbReference type="ARBA" id="ARBA00012328"/>
    </source>
</evidence>
<dbReference type="NCBIfam" id="TIGR00046">
    <property type="entry name" value="RsmE family RNA methyltransferase"/>
    <property type="match status" value="1"/>
</dbReference>
<evidence type="ECO:0000313" key="16">
    <source>
        <dbReference type="Proteomes" id="UP000242310"/>
    </source>
</evidence>
<evidence type="ECO:0000256" key="10">
    <source>
        <dbReference type="ARBA" id="ARBA00025699"/>
    </source>
</evidence>
<dbReference type="InterPro" id="IPR046887">
    <property type="entry name" value="RsmE_PUA-like"/>
</dbReference>
<dbReference type="Pfam" id="PF20260">
    <property type="entry name" value="PUA_4"/>
    <property type="match status" value="1"/>
</dbReference>
<name>A0A2P8HFQ3_9BACI</name>
<dbReference type="RefSeq" id="WP_106588683.1">
    <property type="nucleotide sequence ID" value="NZ_PYAV01000007.1"/>
</dbReference>
<keyword evidence="5 12" id="KW-0963">Cytoplasm</keyword>
<organism evidence="15 16">
    <name type="scientific">Salsuginibacillus halophilus</name>
    <dbReference type="NCBI Taxonomy" id="517424"/>
    <lineage>
        <taxon>Bacteria</taxon>
        <taxon>Bacillati</taxon>
        <taxon>Bacillota</taxon>
        <taxon>Bacilli</taxon>
        <taxon>Bacillales</taxon>
        <taxon>Bacillaceae</taxon>
        <taxon>Salsuginibacillus</taxon>
    </lineage>
</organism>
<dbReference type="PANTHER" id="PTHR30027:SF3">
    <property type="entry name" value="16S RRNA (URACIL(1498)-N(3))-METHYLTRANSFERASE"/>
    <property type="match status" value="1"/>
</dbReference>
<keyword evidence="6 12" id="KW-0698">rRNA processing</keyword>
<evidence type="ECO:0000256" key="9">
    <source>
        <dbReference type="ARBA" id="ARBA00022691"/>
    </source>
</evidence>
<dbReference type="InterPro" id="IPR006700">
    <property type="entry name" value="RsmE"/>
</dbReference>
<evidence type="ECO:0000256" key="5">
    <source>
        <dbReference type="ARBA" id="ARBA00022490"/>
    </source>
</evidence>
<evidence type="ECO:0000259" key="13">
    <source>
        <dbReference type="Pfam" id="PF04452"/>
    </source>
</evidence>
<dbReference type="OrthoDB" id="9815641at2"/>
<protein>
    <recommendedName>
        <fullName evidence="4 12">Ribosomal RNA small subunit methyltransferase E</fullName>
        <ecNumber evidence="3 12">2.1.1.193</ecNumber>
    </recommendedName>
</protein>
<evidence type="ECO:0000256" key="12">
    <source>
        <dbReference type="PIRNR" id="PIRNR015601"/>
    </source>
</evidence>
<dbReference type="InterPro" id="IPR046886">
    <property type="entry name" value="RsmE_MTase_dom"/>
</dbReference>
<dbReference type="SUPFAM" id="SSF75217">
    <property type="entry name" value="alpha/beta knot"/>
    <property type="match status" value="1"/>
</dbReference>
<keyword evidence="9 12" id="KW-0949">S-adenosyl-L-methionine</keyword>
<sequence length="250" mass="27503">MQRYFVTPEQFEADQVFITGDDAKHISKVMRLGEGDAIIALDHHGFQGVYQITAVSSSEVTGQLKETLASEAELPVKVTIGQGLAKKDKLETVIQKSTELGAFAIQPFRADHSVVKWDESKADKKLERFEKIAKEAAEQAERSIIPDIYPVQDFNELIASAESFDSCFFVYEQTGRKGEHNTLHEAMQHIPSGGTLFVAVGPEGGFSESEAEAAIAAGFHPVSAGPRILRTETAPLYILSAVSYYFESMR</sequence>
<evidence type="ECO:0000256" key="7">
    <source>
        <dbReference type="ARBA" id="ARBA00022603"/>
    </source>
</evidence>
<proteinExistence type="inferred from homology"/>
<dbReference type="InterPro" id="IPR015947">
    <property type="entry name" value="PUA-like_sf"/>
</dbReference>
<comment type="subcellular location">
    <subcellularLocation>
        <location evidence="1 12">Cytoplasm</location>
    </subcellularLocation>
</comment>
<evidence type="ECO:0000256" key="8">
    <source>
        <dbReference type="ARBA" id="ARBA00022679"/>
    </source>
</evidence>
<feature type="domain" description="Ribosomal RNA small subunit methyltransferase E PUA-like" evidence="14">
    <location>
        <begin position="18"/>
        <end position="63"/>
    </location>
</feature>
<dbReference type="GO" id="GO:0070475">
    <property type="term" value="P:rRNA base methylation"/>
    <property type="evidence" value="ECO:0007669"/>
    <property type="project" value="TreeGrafter"/>
</dbReference>
<dbReference type="GO" id="GO:0070042">
    <property type="term" value="F:rRNA (uridine-N3-)-methyltransferase activity"/>
    <property type="evidence" value="ECO:0007669"/>
    <property type="project" value="TreeGrafter"/>
</dbReference>
<accession>A0A2P8HFQ3</accession>
<evidence type="ECO:0000256" key="11">
    <source>
        <dbReference type="ARBA" id="ARBA00047944"/>
    </source>
</evidence>
<dbReference type="Pfam" id="PF04452">
    <property type="entry name" value="Methyltrans_RNA"/>
    <property type="match status" value="1"/>
</dbReference>
<evidence type="ECO:0000256" key="4">
    <source>
        <dbReference type="ARBA" id="ARBA00013673"/>
    </source>
</evidence>
<gene>
    <name evidence="15" type="ORF">B0H94_10736</name>
</gene>
<evidence type="ECO:0000259" key="14">
    <source>
        <dbReference type="Pfam" id="PF20260"/>
    </source>
</evidence>
<dbReference type="InterPro" id="IPR029026">
    <property type="entry name" value="tRNA_m1G_MTases_N"/>
</dbReference>
<dbReference type="EC" id="2.1.1.193" evidence="3 12"/>
<dbReference type="EMBL" id="PYAV01000007">
    <property type="protein sequence ID" value="PSL45031.1"/>
    <property type="molecule type" value="Genomic_DNA"/>
</dbReference>
<evidence type="ECO:0000256" key="2">
    <source>
        <dbReference type="ARBA" id="ARBA00005528"/>
    </source>
</evidence>
<keyword evidence="7 12" id="KW-0489">Methyltransferase</keyword>
<dbReference type="Proteomes" id="UP000242310">
    <property type="component" value="Unassembled WGS sequence"/>
</dbReference>
<evidence type="ECO:0000256" key="1">
    <source>
        <dbReference type="ARBA" id="ARBA00004496"/>
    </source>
</evidence>
<dbReference type="Gene3D" id="3.40.1280.10">
    <property type="match status" value="1"/>
</dbReference>
<dbReference type="GO" id="GO:0005737">
    <property type="term" value="C:cytoplasm"/>
    <property type="evidence" value="ECO:0007669"/>
    <property type="project" value="UniProtKB-SubCell"/>
</dbReference>
<dbReference type="PIRSF" id="PIRSF015601">
    <property type="entry name" value="MTase_slr0722"/>
    <property type="match status" value="1"/>
</dbReference>
<dbReference type="CDD" id="cd18084">
    <property type="entry name" value="RsmE-like"/>
    <property type="match status" value="1"/>
</dbReference>
<evidence type="ECO:0000313" key="15">
    <source>
        <dbReference type="EMBL" id="PSL45031.1"/>
    </source>
</evidence>
<reference evidence="15 16" key="1">
    <citation type="submission" date="2018-03" db="EMBL/GenBank/DDBJ databases">
        <title>Genomic Encyclopedia of Type Strains, Phase III (KMG-III): the genomes of soil and plant-associated and newly described type strains.</title>
        <authorList>
            <person name="Whitman W."/>
        </authorList>
    </citation>
    <scope>NUCLEOTIDE SEQUENCE [LARGE SCALE GENOMIC DNA]</scope>
    <source>
        <strain evidence="15 16">CGMCC 1.07653</strain>
    </source>
</reference>
<dbReference type="InterPro" id="IPR029028">
    <property type="entry name" value="Alpha/beta_knot_MTases"/>
</dbReference>
<dbReference type="NCBIfam" id="NF008691">
    <property type="entry name" value="PRK11713.1-4"/>
    <property type="match status" value="1"/>
</dbReference>
<evidence type="ECO:0000256" key="6">
    <source>
        <dbReference type="ARBA" id="ARBA00022552"/>
    </source>
</evidence>
<feature type="domain" description="Ribosomal RNA small subunit methyltransferase E methyltransferase" evidence="13">
    <location>
        <begin position="73"/>
        <end position="242"/>
    </location>
</feature>
<dbReference type="AlphaFoldDB" id="A0A2P8HFQ3"/>
<keyword evidence="16" id="KW-1185">Reference proteome</keyword>
<comment type="function">
    <text evidence="10 12">Specifically methylates the N3 position of the uracil ring of uridine 1498 (m3U1498) in 16S rRNA. Acts on the fully assembled 30S ribosomal subunit.</text>
</comment>
<comment type="catalytic activity">
    <reaction evidence="11 12">
        <text>uridine(1498) in 16S rRNA + S-adenosyl-L-methionine = N(3)-methyluridine(1498) in 16S rRNA + S-adenosyl-L-homocysteine + H(+)</text>
        <dbReference type="Rhea" id="RHEA:42920"/>
        <dbReference type="Rhea" id="RHEA-COMP:10283"/>
        <dbReference type="Rhea" id="RHEA-COMP:10284"/>
        <dbReference type="ChEBI" id="CHEBI:15378"/>
        <dbReference type="ChEBI" id="CHEBI:57856"/>
        <dbReference type="ChEBI" id="CHEBI:59789"/>
        <dbReference type="ChEBI" id="CHEBI:65315"/>
        <dbReference type="ChEBI" id="CHEBI:74502"/>
        <dbReference type="EC" id="2.1.1.193"/>
    </reaction>
</comment>